<keyword evidence="4 13" id="KW-0679">Respiratory chain</keyword>
<dbReference type="InterPro" id="IPR011759">
    <property type="entry name" value="Cyt_c_oxidase_su2_TM_dom"/>
</dbReference>
<dbReference type="InterPro" id="IPR014222">
    <property type="entry name" value="Cyt_c_oxidase_su2"/>
</dbReference>
<keyword evidence="7" id="KW-1278">Translocase</keyword>
<dbReference type="OrthoDB" id="9781261at2"/>
<evidence type="ECO:0000256" key="11">
    <source>
        <dbReference type="ARBA" id="ARBA00023136"/>
    </source>
</evidence>
<keyword evidence="9 15" id="KW-1133">Transmembrane helix</keyword>
<feature type="domain" description="Cytochrome oxidase subunit II copper A binding" evidence="16">
    <location>
        <begin position="118"/>
        <end position="262"/>
    </location>
</feature>
<evidence type="ECO:0000256" key="2">
    <source>
        <dbReference type="ARBA" id="ARBA00007866"/>
    </source>
</evidence>
<keyword evidence="5 13" id="KW-0812">Transmembrane</keyword>
<dbReference type="Pfam" id="PF02790">
    <property type="entry name" value="COX2_TM"/>
    <property type="match status" value="1"/>
</dbReference>
<keyword evidence="10 14" id="KW-0186">Copper</keyword>
<keyword evidence="11 15" id="KW-0472">Membrane</keyword>
<evidence type="ECO:0000259" key="16">
    <source>
        <dbReference type="PROSITE" id="PS50857"/>
    </source>
</evidence>
<name>A0A2U3KP54_9BACT</name>
<proteinExistence type="inferred from homology"/>
<dbReference type="InterPro" id="IPR008972">
    <property type="entry name" value="Cupredoxin"/>
</dbReference>
<evidence type="ECO:0000256" key="8">
    <source>
        <dbReference type="ARBA" id="ARBA00022982"/>
    </source>
</evidence>
<dbReference type="GO" id="GO:0005507">
    <property type="term" value="F:copper ion binding"/>
    <property type="evidence" value="ECO:0007669"/>
    <property type="project" value="InterPro"/>
</dbReference>
<comment type="subcellular location">
    <subcellularLocation>
        <location evidence="13">Cell membrane</location>
        <topology evidence="13">Multi-pass membrane protein</topology>
    </subcellularLocation>
    <subcellularLocation>
        <location evidence="1">Membrane</location>
        <topology evidence="1">Multi-pass membrane protein</topology>
    </subcellularLocation>
</comment>
<dbReference type="PRINTS" id="PR01166">
    <property type="entry name" value="CYCOXIDASEII"/>
</dbReference>
<dbReference type="InterPro" id="IPR036257">
    <property type="entry name" value="Cyt_c_oxidase_su2_TM_sf"/>
</dbReference>
<evidence type="ECO:0000256" key="14">
    <source>
        <dbReference type="RuleBase" id="RU004024"/>
    </source>
</evidence>
<dbReference type="PANTHER" id="PTHR22888">
    <property type="entry name" value="CYTOCHROME C OXIDASE, SUBUNIT II"/>
    <property type="match status" value="1"/>
</dbReference>
<dbReference type="AlphaFoldDB" id="A0A2U3KP54"/>
<evidence type="ECO:0000256" key="15">
    <source>
        <dbReference type="SAM" id="Phobius"/>
    </source>
</evidence>
<dbReference type="InterPro" id="IPR001505">
    <property type="entry name" value="Copper_CuA"/>
</dbReference>
<feature type="transmembrane region" description="Helical" evidence="15">
    <location>
        <begin position="85"/>
        <end position="104"/>
    </location>
</feature>
<evidence type="ECO:0000256" key="4">
    <source>
        <dbReference type="ARBA" id="ARBA00022660"/>
    </source>
</evidence>
<dbReference type="PANTHER" id="PTHR22888:SF9">
    <property type="entry name" value="CYTOCHROME C OXIDASE SUBUNIT 2"/>
    <property type="match status" value="1"/>
</dbReference>
<evidence type="ECO:0000313" key="17">
    <source>
        <dbReference type="EMBL" id="SPF41461.1"/>
    </source>
</evidence>
<evidence type="ECO:0000256" key="10">
    <source>
        <dbReference type="ARBA" id="ARBA00023008"/>
    </source>
</evidence>
<evidence type="ECO:0000256" key="1">
    <source>
        <dbReference type="ARBA" id="ARBA00004141"/>
    </source>
</evidence>
<comment type="catalytic activity">
    <reaction evidence="14">
        <text>4 Fe(II)-[cytochrome c] + O2 + 8 H(+)(in) = 4 Fe(III)-[cytochrome c] + 2 H2O + 4 H(+)(out)</text>
        <dbReference type="Rhea" id="RHEA:11436"/>
        <dbReference type="Rhea" id="RHEA-COMP:10350"/>
        <dbReference type="Rhea" id="RHEA-COMP:14399"/>
        <dbReference type="ChEBI" id="CHEBI:15377"/>
        <dbReference type="ChEBI" id="CHEBI:15378"/>
        <dbReference type="ChEBI" id="CHEBI:15379"/>
        <dbReference type="ChEBI" id="CHEBI:29033"/>
        <dbReference type="ChEBI" id="CHEBI:29034"/>
        <dbReference type="EC" id="7.1.1.9"/>
    </reaction>
</comment>
<evidence type="ECO:0000313" key="18">
    <source>
        <dbReference type="Proteomes" id="UP000238701"/>
    </source>
</evidence>
<evidence type="ECO:0000256" key="6">
    <source>
        <dbReference type="ARBA" id="ARBA00022723"/>
    </source>
</evidence>
<keyword evidence="8 13" id="KW-0249">Electron transport</keyword>
<dbReference type="PROSITE" id="PS00078">
    <property type="entry name" value="COX2"/>
    <property type="match status" value="1"/>
</dbReference>
<dbReference type="InterPro" id="IPR002429">
    <property type="entry name" value="CcO_II-like_C"/>
</dbReference>
<keyword evidence="6 14" id="KW-0479">Metal-binding</keyword>
<keyword evidence="3 13" id="KW-0813">Transport</keyword>
<evidence type="ECO:0000256" key="9">
    <source>
        <dbReference type="ARBA" id="ARBA00022989"/>
    </source>
</evidence>
<dbReference type="Gene3D" id="1.10.287.90">
    <property type="match status" value="1"/>
</dbReference>
<gene>
    <name evidence="17" type="primary">coxM</name>
    <name evidence="17" type="ORF">SBA1_360041</name>
</gene>
<dbReference type="GO" id="GO:0042773">
    <property type="term" value="P:ATP synthesis coupled electron transport"/>
    <property type="evidence" value="ECO:0007669"/>
    <property type="project" value="TreeGrafter"/>
</dbReference>
<accession>A0A2U3KP54</accession>
<comment type="function">
    <text evidence="12 14">Subunits I and II form the functional core of the enzyme complex. Electrons originating in cytochrome c are transferred via heme a and Cu(A) to the binuclear center formed by heme a3 and Cu(B).</text>
</comment>
<feature type="transmembrane region" description="Helical" evidence="15">
    <location>
        <begin position="43"/>
        <end position="65"/>
    </location>
</feature>
<evidence type="ECO:0000256" key="13">
    <source>
        <dbReference type="RuleBase" id="RU000456"/>
    </source>
</evidence>
<evidence type="ECO:0000256" key="5">
    <source>
        <dbReference type="ARBA" id="ARBA00022692"/>
    </source>
</evidence>
<dbReference type="GO" id="GO:0004129">
    <property type="term" value="F:cytochrome-c oxidase activity"/>
    <property type="evidence" value="ECO:0007669"/>
    <property type="project" value="UniProtKB-EC"/>
</dbReference>
<evidence type="ECO:0000256" key="3">
    <source>
        <dbReference type="ARBA" id="ARBA00022448"/>
    </source>
</evidence>
<evidence type="ECO:0000256" key="12">
    <source>
        <dbReference type="ARBA" id="ARBA00024688"/>
    </source>
</evidence>
<dbReference type="PROSITE" id="PS50857">
    <property type="entry name" value="COX2_CUA"/>
    <property type="match status" value="1"/>
</dbReference>
<dbReference type="EMBL" id="OMOD01000129">
    <property type="protein sequence ID" value="SPF41461.1"/>
    <property type="molecule type" value="Genomic_DNA"/>
</dbReference>
<dbReference type="GO" id="GO:0005886">
    <property type="term" value="C:plasma membrane"/>
    <property type="evidence" value="ECO:0007669"/>
    <property type="project" value="UniProtKB-SubCell"/>
</dbReference>
<dbReference type="NCBIfam" id="TIGR02866">
    <property type="entry name" value="CoxB"/>
    <property type="match status" value="1"/>
</dbReference>
<organism evidence="17 18">
    <name type="scientific">Candidatus Sulfotelmatobacter kueseliae</name>
    <dbReference type="NCBI Taxonomy" id="2042962"/>
    <lineage>
        <taxon>Bacteria</taxon>
        <taxon>Pseudomonadati</taxon>
        <taxon>Acidobacteriota</taxon>
        <taxon>Terriglobia</taxon>
        <taxon>Terriglobales</taxon>
        <taxon>Candidatus Korobacteraceae</taxon>
        <taxon>Candidatus Sulfotelmatobacter</taxon>
    </lineage>
</organism>
<protein>
    <recommendedName>
        <fullName evidence="14">Cytochrome c oxidase subunit 2</fullName>
        <ecNumber evidence="14">7.1.1.9</ecNumber>
    </recommendedName>
</protein>
<dbReference type="Proteomes" id="UP000238701">
    <property type="component" value="Unassembled WGS sequence"/>
</dbReference>
<comment type="similarity">
    <text evidence="2 13">Belongs to the cytochrome c oxidase subunit 2 family.</text>
</comment>
<sequence length="267" mass="29436">MGLALMFLIWLITLVSTYFFVAKTWWLPAGASAAAAWIDGQFALTYVLMGIIFLAAQLSLGYIVWRYREQKSSPPVAYSHGNTTLEVLWTGLTFVVFVGLNLMGSRVWASQRFAPAEAGAVQVEVTGMQFAWYFRYPGPDGVYGKTSPKLMDPSSGGAGAVGLNMSDPAAKDDVVTGTMYLPVNREVDLSLRAVDVIHSFFVPPLRFKQDAVPGLNIHMHFKPTVIGEYEIACAELCGLGHYKMHGMVHVVSQEDFDKWLAAREAEK</sequence>
<dbReference type="CDD" id="cd13919">
    <property type="entry name" value="CuRO_HCO_II_like_5"/>
    <property type="match status" value="1"/>
</dbReference>
<dbReference type="Pfam" id="PF00116">
    <property type="entry name" value="COX2"/>
    <property type="match status" value="1"/>
</dbReference>
<dbReference type="EC" id="7.1.1.9" evidence="14"/>
<reference evidence="18" key="1">
    <citation type="submission" date="2018-02" db="EMBL/GenBank/DDBJ databases">
        <authorList>
            <person name="Hausmann B."/>
        </authorList>
    </citation>
    <scope>NUCLEOTIDE SEQUENCE [LARGE SCALE GENOMIC DNA]</scope>
    <source>
        <strain evidence="18">Peat soil MAG SbA1</strain>
    </source>
</reference>
<comment type="cofactor">
    <cofactor evidence="14">
        <name>Cu cation</name>
        <dbReference type="ChEBI" id="CHEBI:23378"/>
    </cofactor>
    <text evidence="14">Binds a copper A center.</text>
</comment>
<dbReference type="InterPro" id="IPR045187">
    <property type="entry name" value="CcO_II"/>
</dbReference>
<dbReference type="Gene3D" id="2.60.40.420">
    <property type="entry name" value="Cupredoxins - blue copper proteins"/>
    <property type="match status" value="1"/>
</dbReference>
<dbReference type="SUPFAM" id="SSF81464">
    <property type="entry name" value="Cytochrome c oxidase subunit II-like, transmembrane region"/>
    <property type="match status" value="1"/>
</dbReference>
<evidence type="ECO:0000256" key="7">
    <source>
        <dbReference type="ARBA" id="ARBA00022967"/>
    </source>
</evidence>
<dbReference type="SUPFAM" id="SSF49503">
    <property type="entry name" value="Cupredoxins"/>
    <property type="match status" value="1"/>
</dbReference>
<dbReference type="GO" id="GO:0016491">
    <property type="term" value="F:oxidoreductase activity"/>
    <property type="evidence" value="ECO:0007669"/>
    <property type="project" value="InterPro"/>
</dbReference>